<feature type="region of interest" description="Disordered" evidence="1">
    <location>
        <begin position="403"/>
        <end position="426"/>
    </location>
</feature>
<reference evidence="3 4" key="1">
    <citation type="submission" date="2022-06" db="EMBL/GenBank/DDBJ databases">
        <title>Halogeometricum sp. a new haloarchaeum isolate from saline soil.</title>
        <authorList>
            <person name="Strakova D."/>
            <person name="Galisteo C."/>
            <person name="Sanchez-Porro C."/>
            <person name="Ventosa A."/>
        </authorList>
    </citation>
    <scope>NUCLEOTIDE SEQUENCE [LARGE SCALE GENOMIC DNA]</scope>
    <source>
        <strain evidence="4">S3BR25-2</strain>
    </source>
</reference>
<dbReference type="SUPFAM" id="SSF53649">
    <property type="entry name" value="Alkaline phosphatase-like"/>
    <property type="match status" value="1"/>
</dbReference>
<dbReference type="Gene3D" id="3.40.720.10">
    <property type="entry name" value="Alkaline Phosphatase, subunit A"/>
    <property type="match status" value="1"/>
</dbReference>
<dbReference type="Proteomes" id="UP001254813">
    <property type="component" value="Unassembled WGS sequence"/>
</dbReference>
<dbReference type="InterPro" id="IPR000917">
    <property type="entry name" value="Sulfatase_N"/>
</dbReference>
<sequence length="426" mass="48054">MTSDSPVLLLTVDTLRADRFNQECFPETYATFTDDFAHFSSALSHGNATPLAFPSIITSHPVVGDGSFVAAAKTLAELFDDRECIGFSNNAHLRGERGYDRGFDQFHDLVPPDARSPIDRLKQNDLLRESDIVTKTYRVLKNVAGIANTRNTGSITDPFPNPKTTAETVTDFVQRQLSKHSNPFVWAHYMDPHKPFHPDQAVDGPEITRSREEIKHLNSYEHSDDPLPDEEMSLMRALYESNIRYLDRELSRLFTWLQTNDQYDDSLIIVLGDHGELFGEHQRMFHPWDVDPFDELIRTPLLVKYPSGDHGGLEFDHLVQHADIMPTVAEVSDLSTEFISELAHPLTDTIPRQVISKSNVSIRITEPNGVGIKRRDGSTEGLEDLSTTARGILREQQFPEVRTSGGVAKGVEDQERQKQLKALGYQ</sequence>
<evidence type="ECO:0000259" key="2">
    <source>
        <dbReference type="Pfam" id="PF00884"/>
    </source>
</evidence>
<organism evidence="3 4">
    <name type="scientific">Halogeometricum luteum</name>
    <dbReference type="NCBI Taxonomy" id="2950537"/>
    <lineage>
        <taxon>Archaea</taxon>
        <taxon>Methanobacteriati</taxon>
        <taxon>Methanobacteriota</taxon>
        <taxon>Stenosarchaea group</taxon>
        <taxon>Halobacteria</taxon>
        <taxon>Halobacteriales</taxon>
        <taxon>Haloferacaceae</taxon>
        <taxon>Halogeometricum</taxon>
    </lineage>
</organism>
<evidence type="ECO:0000313" key="3">
    <source>
        <dbReference type="EMBL" id="MDS0292776.1"/>
    </source>
</evidence>
<comment type="caution">
    <text evidence="3">The sequence shown here is derived from an EMBL/GenBank/DDBJ whole genome shotgun (WGS) entry which is preliminary data.</text>
</comment>
<dbReference type="Pfam" id="PF00884">
    <property type="entry name" value="Sulfatase"/>
    <property type="match status" value="1"/>
</dbReference>
<dbReference type="RefSeq" id="WP_310926619.1">
    <property type="nucleotide sequence ID" value="NZ_JAMQOQ010000001.1"/>
</dbReference>
<protein>
    <submittedName>
        <fullName evidence="3">Sulfatase-like hydrolase/transferase</fullName>
    </submittedName>
</protein>
<keyword evidence="4" id="KW-1185">Reference proteome</keyword>
<accession>A0ABU2FX41</accession>
<name>A0ABU2FX41_9EURY</name>
<dbReference type="EMBL" id="JAMQOQ010000001">
    <property type="protein sequence ID" value="MDS0292776.1"/>
    <property type="molecule type" value="Genomic_DNA"/>
</dbReference>
<evidence type="ECO:0000313" key="4">
    <source>
        <dbReference type="Proteomes" id="UP001254813"/>
    </source>
</evidence>
<dbReference type="InterPro" id="IPR052701">
    <property type="entry name" value="GAG_Ulvan_Degrading_Sulfatases"/>
</dbReference>
<feature type="domain" description="Sulfatase N-terminal" evidence="2">
    <location>
        <begin position="34"/>
        <end position="331"/>
    </location>
</feature>
<dbReference type="InterPro" id="IPR017850">
    <property type="entry name" value="Alkaline_phosphatase_core_sf"/>
</dbReference>
<dbReference type="PANTHER" id="PTHR43751">
    <property type="entry name" value="SULFATASE"/>
    <property type="match status" value="1"/>
</dbReference>
<gene>
    <name evidence="3" type="ORF">NDI79_01170</name>
</gene>
<evidence type="ECO:0000256" key="1">
    <source>
        <dbReference type="SAM" id="MobiDB-lite"/>
    </source>
</evidence>
<dbReference type="PANTHER" id="PTHR43751:SF3">
    <property type="entry name" value="SULFATASE N-TERMINAL DOMAIN-CONTAINING PROTEIN"/>
    <property type="match status" value="1"/>
</dbReference>
<proteinExistence type="predicted"/>